<evidence type="ECO:0000256" key="1">
    <source>
        <dbReference type="SAM" id="Phobius"/>
    </source>
</evidence>
<dbReference type="Proteomes" id="UP001597110">
    <property type="component" value="Unassembled WGS sequence"/>
</dbReference>
<name>A0ABW2YD25_9GAMM</name>
<organism evidence="2 3">
    <name type="scientific">Lysobacter brunescens</name>
    <dbReference type="NCBI Taxonomy" id="262323"/>
    <lineage>
        <taxon>Bacteria</taxon>
        <taxon>Pseudomonadati</taxon>
        <taxon>Pseudomonadota</taxon>
        <taxon>Gammaproteobacteria</taxon>
        <taxon>Lysobacterales</taxon>
        <taxon>Lysobacteraceae</taxon>
        <taxon>Lysobacter</taxon>
    </lineage>
</organism>
<sequence length="57" mass="6594">MTTFLSALLTLLYVLMALFAALYATWLFVSRIRRGKSKPRSFLRWLRDLWDAVSGIG</sequence>
<dbReference type="RefSeq" id="WP_386822434.1">
    <property type="nucleotide sequence ID" value="NZ_JBHTIF010000001.1"/>
</dbReference>
<proteinExistence type="predicted"/>
<comment type="caution">
    <text evidence="2">The sequence shown here is derived from an EMBL/GenBank/DDBJ whole genome shotgun (WGS) entry which is preliminary data.</text>
</comment>
<evidence type="ECO:0000313" key="2">
    <source>
        <dbReference type="EMBL" id="MFD0724793.1"/>
    </source>
</evidence>
<reference evidence="3" key="1">
    <citation type="journal article" date="2019" name="Int. J. Syst. Evol. Microbiol.">
        <title>The Global Catalogue of Microorganisms (GCM) 10K type strain sequencing project: providing services to taxonomists for standard genome sequencing and annotation.</title>
        <authorList>
            <consortium name="The Broad Institute Genomics Platform"/>
            <consortium name="The Broad Institute Genome Sequencing Center for Infectious Disease"/>
            <person name="Wu L."/>
            <person name="Ma J."/>
        </authorList>
    </citation>
    <scope>NUCLEOTIDE SEQUENCE [LARGE SCALE GENOMIC DNA]</scope>
    <source>
        <strain evidence="3">CCUG 55585</strain>
    </source>
</reference>
<dbReference type="EMBL" id="JBHTIF010000001">
    <property type="protein sequence ID" value="MFD0724793.1"/>
    <property type="molecule type" value="Genomic_DNA"/>
</dbReference>
<feature type="transmembrane region" description="Helical" evidence="1">
    <location>
        <begin position="6"/>
        <end position="29"/>
    </location>
</feature>
<keyword evidence="1" id="KW-1133">Transmembrane helix</keyword>
<evidence type="ECO:0000313" key="3">
    <source>
        <dbReference type="Proteomes" id="UP001597110"/>
    </source>
</evidence>
<accession>A0ABW2YD25</accession>
<keyword evidence="1" id="KW-0472">Membrane</keyword>
<protein>
    <submittedName>
        <fullName evidence="2">Uncharacterized protein</fullName>
    </submittedName>
</protein>
<keyword evidence="1" id="KW-0812">Transmembrane</keyword>
<keyword evidence="3" id="KW-1185">Reference proteome</keyword>
<gene>
    <name evidence="2" type="ORF">ACFQ0E_04190</name>
</gene>